<dbReference type="Proteomes" id="UP000824366">
    <property type="component" value="Chromosome"/>
</dbReference>
<dbReference type="EMBL" id="AP024238">
    <property type="protein sequence ID" value="BCO26210.1"/>
    <property type="molecule type" value="Genomic_DNA"/>
</dbReference>
<gene>
    <name evidence="1" type="ORF">MIZ03_1090</name>
</gene>
<accession>A0ABN6D2I1</accession>
<name>A0ABN6D2I1_9BURK</name>
<protein>
    <submittedName>
        <fullName evidence="1">Uncharacterized protein</fullName>
    </submittedName>
</protein>
<evidence type="ECO:0000313" key="1">
    <source>
        <dbReference type="EMBL" id="BCO26210.1"/>
    </source>
</evidence>
<keyword evidence="2" id="KW-1185">Reference proteome</keyword>
<proteinExistence type="predicted"/>
<sequence>MSKSKPLSKVHHPLGASLEIWNLTPQNLSRTQAHQKPGVMSTLQASKNLSFAGTPHGSTDH</sequence>
<evidence type="ECO:0000313" key="2">
    <source>
        <dbReference type="Proteomes" id="UP000824366"/>
    </source>
</evidence>
<reference evidence="1 2" key="1">
    <citation type="journal article" date="2021" name="Microbiol. Spectr.">
        <title>A Single Bacterium Capable of Oxidation and Reduction of Iron at Circumneutral pH.</title>
        <authorList>
            <person name="Kato S."/>
            <person name="Ohkuma M."/>
        </authorList>
    </citation>
    <scope>NUCLEOTIDE SEQUENCE [LARGE SCALE GENOMIC DNA]</scope>
    <source>
        <strain evidence="1 2">MIZ03</strain>
    </source>
</reference>
<organism evidence="1 2">
    <name type="scientific">Rhodoferax lithotrophicus</name>
    <dbReference type="NCBI Taxonomy" id="2798804"/>
    <lineage>
        <taxon>Bacteria</taxon>
        <taxon>Pseudomonadati</taxon>
        <taxon>Pseudomonadota</taxon>
        <taxon>Betaproteobacteria</taxon>
        <taxon>Burkholderiales</taxon>
        <taxon>Comamonadaceae</taxon>
        <taxon>Rhodoferax</taxon>
    </lineage>
</organism>